<evidence type="ECO:0000256" key="3">
    <source>
        <dbReference type="ARBA" id="ARBA00022829"/>
    </source>
</evidence>
<dbReference type="InterPro" id="IPR018541">
    <property type="entry name" value="Ftsk_gamma"/>
</dbReference>
<dbReference type="InterPro" id="IPR041027">
    <property type="entry name" value="FtsK_alpha"/>
</dbReference>
<keyword evidence="2 6" id="KW-0547">Nucleotide-binding</keyword>
<dbReference type="InterPro" id="IPR002543">
    <property type="entry name" value="FtsK_dom"/>
</dbReference>
<evidence type="ECO:0000256" key="1">
    <source>
        <dbReference type="ARBA" id="ARBA00006474"/>
    </source>
</evidence>
<dbReference type="SMART" id="SM00843">
    <property type="entry name" value="Ftsk_gamma"/>
    <property type="match status" value="1"/>
</dbReference>
<dbReference type="Gene3D" id="1.10.10.10">
    <property type="entry name" value="Winged helix-like DNA-binding domain superfamily/Winged helix DNA-binding domain"/>
    <property type="match status" value="1"/>
</dbReference>
<dbReference type="Proteomes" id="UP001152173">
    <property type="component" value="Unassembled WGS sequence"/>
</dbReference>
<dbReference type="RefSeq" id="WP_269925424.1">
    <property type="nucleotide sequence ID" value="NZ_JAMKBJ010000002.1"/>
</dbReference>
<dbReference type="Pfam" id="PF09397">
    <property type="entry name" value="FtsK_gamma"/>
    <property type="match status" value="1"/>
</dbReference>
<reference evidence="9" key="1">
    <citation type="submission" date="2022-05" db="EMBL/GenBank/DDBJ databases">
        <authorList>
            <person name="Colautti A."/>
            <person name="Iacumin L."/>
        </authorList>
    </citation>
    <scope>NUCLEOTIDE SEQUENCE</scope>
    <source>
        <strain evidence="9">SK 55</strain>
    </source>
</reference>
<dbReference type="GO" id="GO:0005524">
    <property type="term" value="F:ATP binding"/>
    <property type="evidence" value="ECO:0007669"/>
    <property type="project" value="UniProtKB-UniRule"/>
</dbReference>
<dbReference type="Pfam" id="PF01580">
    <property type="entry name" value="FtsK_SpoIIIE"/>
    <property type="match status" value="1"/>
</dbReference>
<keyword evidence="3" id="KW-0159">Chromosome partition</keyword>
<dbReference type="InterPro" id="IPR036390">
    <property type="entry name" value="WH_DNA-bd_sf"/>
</dbReference>
<evidence type="ECO:0000256" key="6">
    <source>
        <dbReference type="PROSITE-ProRule" id="PRU00289"/>
    </source>
</evidence>
<evidence type="ECO:0000256" key="4">
    <source>
        <dbReference type="ARBA" id="ARBA00022840"/>
    </source>
</evidence>
<dbReference type="PANTHER" id="PTHR22683:SF42">
    <property type="entry name" value="DNA TRANSLOCASE SFTA"/>
    <property type="match status" value="1"/>
</dbReference>
<dbReference type="SUPFAM" id="SSF52540">
    <property type="entry name" value="P-loop containing nucleoside triphosphate hydrolases"/>
    <property type="match status" value="1"/>
</dbReference>
<dbReference type="Gene3D" id="3.30.980.40">
    <property type="match status" value="1"/>
</dbReference>
<evidence type="ECO:0000259" key="8">
    <source>
        <dbReference type="PROSITE" id="PS50901"/>
    </source>
</evidence>
<protein>
    <submittedName>
        <fullName evidence="9">DNA translocase FtsK</fullName>
    </submittedName>
</protein>
<organism evidence="9 10">
    <name type="scientific">Paenisporosarcina quisquiliarum</name>
    <dbReference type="NCBI Taxonomy" id="365346"/>
    <lineage>
        <taxon>Bacteria</taxon>
        <taxon>Bacillati</taxon>
        <taxon>Bacillota</taxon>
        <taxon>Bacilli</taxon>
        <taxon>Bacillales</taxon>
        <taxon>Caryophanaceae</taxon>
        <taxon>Paenisporosarcina</taxon>
    </lineage>
</organism>
<evidence type="ECO:0000256" key="7">
    <source>
        <dbReference type="SAM" id="MobiDB-lite"/>
    </source>
</evidence>
<dbReference type="Gene3D" id="3.40.50.300">
    <property type="entry name" value="P-loop containing nucleotide triphosphate hydrolases"/>
    <property type="match status" value="1"/>
</dbReference>
<dbReference type="PANTHER" id="PTHR22683">
    <property type="entry name" value="SPORULATION PROTEIN RELATED"/>
    <property type="match status" value="1"/>
</dbReference>
<dbReference type="EMBL" id="JAMKBJ010000002">
    <property type="protein sequence ID" value="MCZ8536325.1"/>
    <property type="molecule type" value="Genomic_DNA"/>
</dbReference>
<dbReference type="PROSITE" id="PS50901">
    <property type="entry name" value="FTSK"/>
    <property type="match status" value="1"/>
</dbReference>
<sequence>MNWLTKAFKKVFSEETIEKEDFIEELEQPTYRESKTPFRFPLISDEERERPEDEESEVDEKEEEYRPLYMHKQWQNHRQNTIVHHAAKPSIEHTIKPTPRESLQEAKPRITKVPVQSKPFVPTEVPSPIHGFNRPKISPIDDLLAKKNVDEVRKESAATTIVAREAVSIKPSESSNKQTEPIIGNQQLAIEKAPVLEIANQTKISPIDELLAKKDANQVVEQTPVDQISENEPIELTTTEPISEKQIESVIIEQQPTIENVVDEETTVISALPVVDSTDNSSEQLSNITSTEKKKKSLPFNVMMLNSDKAKYQQAKALSSIKPVSMPKEELRSKAIEPIQVEETVEKTNDFNPQQDEVLVAEDLQPGYIFPKERYLVPPEQKTQDDDWMSMQAARLIESLSYFQVKAEIVNMVQGPAVTQFEMTVGQGTKVSKIRNLADDLKLALAAKDIRIQAPIPGKSSIGIEIPNQTSRPVRLSEVVGSSNFTDSDSPLEAALGLDLTGTPITIDLRKMPHGLIAGATGSGKSVCINSLLISLLYKATPKELNLLLIDPKMVELAPFNHIPHLVSPVITDVKAATAALKWAVEEMERRYQLFAHTGVRDITRYNAMAEEKRQFAQKMPYLLIVIDELADLMMMAPTEVEESICRIAQKARACGIHLVVATQRPSVDVITGLIKANIPTRIAFSVSSQIDSRTILDVQGAERLLGRGDMLYLGNGMSAPIRIQGTYVTDEEMEEIIDHARSQGEPSYLFEQEELVRRLEVAEDQDELFEEACRFILEQGSASTSLLQRKFHIGYNRAARLVDLMEQHGYVSESRGSKAREVFITENDLQLLFND</sequence>
<dbReference type="InterPro" id="IPR003593">
    <property type="entry name" value="AAA+_ATPase"/>
</dbReference>
<comment type="similarity">
    <text evidence="1">Belongs to the FtsK/SpoIIIE/SftA family.</text>
</comment>
<dbReference type="InterPro" id="IPR036388">
    <property type="entry name" value="WH-like_DNA-bd_sf"/>
</dbReference>
<dbReference type="SMART" id="SM00382">
    <property type="entry name" value="AAA"/>
    <property type="match status" value="1"/>
</dbReference>
<keyword evidence="10" id="KW-1185">Reference proteome</keyword>
<evidence type="ECO:0000313" key="9">
    <source>
        <dbReference type="EMBL" id="MCZ8536325.1"/>
    </source>
</evidence>
<dbReference type="InterPro" id="IPR027417">
    <property type="entry name" value="P-loop_NTPase"/>
</dbReference>
<proteinExistence type="inferred from homology"/>
<feature type="compositionally biased region" description="Acidic residues" evidence="7">
    <location>
        <begin position="52"/>
        <end position="62"/>
    </location>
</feature>
<keyword evidence="4 6" id="KW-0067">ATP-binding</keyword>
<gene>
    <name evidence="9" type="ORF">M9R32_03820</name>
</gene>
<accession>A0A9X3RC36</accession>
<keyword evidence="5" id="KW-0238">DNA-binding</keyword>
<dbReference type="AlphaFoldDB" id="A0A9X3RC36"/>
<evidence type="ECO:0000313" key="10">
    <source>
        <dbReference type="Proteomes" id="UP001152173"/>
    </source>
</evidence>
<dbReference type="CDD" id="cd01127">
    <property type="entry name" value="TrwB_TraG_TraD_VirD4"/>
    <property type="match status" value="1"/>
</dbReference>
<feature type="domain" description="FtsK" evidence="8">
    <location>
        <begin position="502"/>
        <end position="694"/>
    </location>
</feature>
<feature type="binding site" evidence="6">
    <location>
        <begin position="519"/>
        <end position="526"/>
    </location>
    <ligand>
        <name>ATP</name>
        <dbReference type="ChEBI" id="CHEBI:30616"/>
    </ligand>
</feature>
<comment type="caution">
    <text evidence="9">The sequence shown here is derived from an EMBL/GenBank/DDBJ whole genome shotgun (WGS) entry which is preliminary data.</text>
</comment>
<dbReference type="GO" id="GO:0007059">
    <property type="term" value="P:chromosome segregation"/>
    <property type="evidence" value="ECO:0007669"/>
    <property type="project" value="UniProtKB-KW"/>
</dbReference>
<evidence type="ECO:0000256" key="5">
    <source>
        <dbReference type="ARBA" id="ARBA00023125"/>
    </source>
</evidence>
<feature type="region of interest" description="Disordered" evidence="7">
    <location>
        <begin position="27"/>
        <end position="65"/>
    </location>
</feature>
<dbReference type="SUPFAM" id="SSF46785">
    <property type="entry name" value="Winged helix' DNA-binding domain"/>
    <property type="match status" value="1"/>
</dbReference>
<evidence type="ECO:0000256" key="2">
    <source>
        <dbReference type="ARBA" id="ARBA00022741"/>
    </source>
</evidence>
<name>A0A9X3RC36_9BACL</name>
<dbReference type="GO" id="GO:0003677">
    <property type="term" value="F:DNA binding"/>
    <property type="evidence" value="ECO:0007669"/>
    <property type="project" value="UniProtKB-KW"/>
</dbReference>
<dbReference type="Pfam" id="PF17854">
    <property type="entry name" value="FtsK_alpha"/>
    <property type="match status" value="1"/>
</dbReference>
<dbReference type="InterPro" id="IPR050206">
    <property type="entry name" value="FtsK/SpoIIIE/SftA"/>
</dbReference>